<accession>A0A645C4U4</accession>
<protein>
    <submittedName>
        <fullName evidence="1">Glucosamine-6-phosphate deaminase</fullName>
        <ecNumber evidence="1">3.5.99.6</ecNumber>
    </submittedName>
</protein>
<proteinExistence type="predicted"/>
<keyword evidence="1" id="KW-0378">Hydrolase</keyword>
<name>A0A645C4U4_9ZZZZ</name>
<dbReference type="EMBL" id="VSSQ01024870">
    <property type="protein sequence ID" value="MPM72649.1"/>
    <property type="molecule type" value="Genomic_DNA"/>
</dbReference>
<dbReference type="Gene3D" id="3.40.50.1360">
    <property type="match status" value="1"/>
</dbReference>
<organism evidence="1">
    <name type="scientific">bioreactor metagenome</name>
    <dbReference type="NCBI Taxonomy" id="1076179"/>
    <lineage>
        <taxon>unclassified sequences</taxon>
        <taxon>metagenomes</taxon>
        <taxon>ecological metagenomes</taxon>
    </lineage>
</organism>
<evidence type="ECO:0000313" key="1">
    <source>
        <dbReference type="EMBL" id="MPM72649.1"/>
    </source>
</evidence>
<dbReference type="InterPro" id="IPR037171">
    <property type="entry name" value="NagB/RpiA_transferase-like"/>
</dbReference>
<sequence>MHDGCFKTFDDVPKQALSLTVPTLMSGAHLVCTVPTAKKNNACLRMIMGSISAECPATAMRLHPDCNFFMDNESGRGVAEFETVETVLGAK</sequence>
<reference evidence="1" key="1">
    <citation type="submission" date="2019-08" db="EMBL/GenBank/DDBJ databases">
        <authorList>
            <person name="Kucharzyk K."/>
            <person name="Murdoch R.W."/>
            <person name="Higgins S."/>
            <person name="Loffler F."/>
        </authorList>
    </citation>
    <scope>NUCLEOTIDE SEQUENCE</scope>
</reference>
<comment type="caution">
    <text evidence="1">The sequence shown here is derived from an EMBL/GenBank/DDBJ whole genome shotgun (WGS) entry which is preliminary data.</text>
</comment>
<dbReference type="AlphaFoldDB" id="A0A645C4U4"/>
<dbReference type="EC" id="3.5.99.6" evidence="1"/>
<dbReference type="GO" id="GO:0004342">
    <property type="term" value="F:glucosamine-6-phosphate deaminase activity"/>
    <property type="evidence" value="ECO:0007669"/>
    <property type="project" value="UniProtKB-EC"/>
</dbReference>
<dbReference type="SUPFAM" id="SSF100950">
    <property type="entry name" value="NagB/RpiA/CoA transferase-like"/>
    <property type="match status" value="1"/>
</dbReference>
<gene>
    <name evidence="1" type="primary">nagB_47</name>
    <name evidence="1" type="ORF">SDC9_119625</name>
</gene>